<sequence length="293" mass="32857">MLMRPITGTFQSSDTVFRGGPKDKGFNIDTERTYKDNESSFVVRHGRPLSQEFGFGNSWQQFAEVAGKESPATKVTPTEARRSYAVGPPYIATALDMHAIAQKWVEFVPLVHSLFPELMAEMYAFSIASAHLELPHQLVGSLMISDTNTDGGEGWKWIDALPADNICDFALNKMGDDMSHTTLPSVLHFCQRYGVGDKAFFAKKKLPTNFFSCESPLIEEPSMDIGSGKYLYRKPPFLDTIVKYSATQEKREAFAICSMTGFLNQAALFFKRKHCDGVKINVRKEISMHDLPE</sequence>
<dbReference type="Proteomes" id="UP001224775">
    <property type="component" value="Unassembled WGS sequence"/>
</dbReference>
<reference evidence="1" key="1">
    <citation type="submission" date="2023-06" db="EMBL/GenBank/DDBJ databases">
        <title>Survivors Of The Sea: Transcriptome response of Skeletonema marinoi to long-term dormancy.</title>
        <authorList>
            <person name="Pinder M.I.M."/>
            <person name="Kourtchenko O."/>
            <person name="Robertson E.K."/>
            <person name="Larsson T."/>
            <person name="Maumus F."/>
            <person name="Osuna-Cruz C.M."/>
            <person name="Vancaester E."/>
            <person name="Stenow R."/>
            <person name="Vandepoele K."/>
            <person name="Ploug H."/>
            <person name="Bruchert V."/>
            <person name="Godhe A."/>
            <person name="Topel M."/>
        </authorList>
    </citation>
    <scope>NUCLEOTIDE SEQUENCE</scope>
    <source>
        <strain evidence="1">R05AC</strain>
    </source>
</reference>
<dbReference type="InterPro" id="IPR044845">
    <property type="entry name" value="HPAT/SRGT1-like"/>
</dbReference>
<dbReference type="PANTHER" id="PTHR31485:SF7">
    <property type="entry name" value="PEPTIDYL SERINE ALPHA-GALACTOSYLTRANSFERASE"/>
    <property type="match status" value="1"/>
</dbReference>
<protein>
    <submittedName>
        <fullName evidence="1">Uncharacterized protein</fullName>
    </submittedName>
</protein>
<dbReference type="EMBL" id="JATAAI010000016">
    <property type="protein sequence ID" value="KAK1740282.1"/>
    <property type="molecule type" value="Genomic_DNA"/>
</dbReference>
<comment type="caution">
    <text evidence="1">The sequence shown here is derived from an EMBL/GenBank/DDBJ whole genome shotgun (WGS) entry which is preliminary data.</text>
</comment>
<dbReference type="GO" id="GO:0016757">
    <property type="term" value="F:glycosyltransferase activity"/>
    <property type="evidence" value="ECO:0007669"/>
    <property type="project" value="InterPro"/>
</dbReference>
<dbReference type="AlphaFoldDB" id="A0AAD8Y692"/>
<name>A0AAD8Y692_9STRA</name>
<organism evidence="1 2">
    <name type="scientific">Skeletonema marinoi</name>
    <dbReference type="NCBI Taxonomy" id="267567"/>
    <lineage>
        <taxon>Eukaryota</taxon>
        <taxon>Sar</taxon>
        <taxon>Stramenopiles</taxon>
        <taxon>Ochrophyta</taxon>
        <taxon>Bacillariophyta</taxon>
        <taxon>Coscinodiscophyceae</taxon>
        <taxon>Thalassiosirophycidae</taxon>
        <taxon>Thalassiosirales</taxon>
        <taxon>Skeletonemataceae</taxon>
        <taxon>Skeletonema</taxon>
        <taxon>Skeletonema marinoi-dohrnii complex</taxon>
    </lineage>
</organism>
<evidence type="ECO:0000313" key="2">
    <source>
        <dbReference type="Proteomes" id="UP001224775"/>
    </source>
</evidence>
<keyword evidence="2" id="KW-1185">Reference proteome</keyword>
<evidence type="ECO:0000313" key="1">
    <source>
        <dbReference type="EMBL" id="KAK1740282.1"/>
    </source>
</evidence>
<gene>
    <name evidence="1" type="ORF">QTG54_009232</name>
</gene>
<proteinExistence type="predicted"/>
<accession>A0AAD8Y692</accession>
<dbReference type="PANTHER" id="PTHR31485">
    <property type="entry name" value="PEPTIDYL SERINE ALPHA-GALACTOSYLTRANSFERASE"/>
    <property type="match status" value="1"/>
</dbReference>